<dbReference type="InterPro" id="IPR053140">
    <property type="entry name" value="GDSL_Rv0518-like"/>
</dbReference>
<dbReference type="Gene3D" id="3.40.50.1110">
    <property type="entry name" value="SGNH hydrolase"/>
    <property type="match status" value="1"/>
</dbReference>
<keyword evidence="3" id="KW-0378">Hydrolase</keyword>
<dbReference type="GO" id="GO:0016787">
    <property type="term" value="F:hydrolase activity"/>
    <property type="evidence" value="ECO:0007669"/>
    <property type="project" value="UniProtKB-KW"/>
</dbReference>
<dbReference type="PANTHER" id="PTHR43784:SF2">
    <property type="entry name" value="GDSL-LIKE LIPASE_ACYLHYDROLASE, PUTATIVE (AFU_ORTHOLOGUE AFUA_2G00820)-RELATED"/>
    <property type="match status" value="1"/>
</dbReference>
<dbReference type="EMBL" id="BMDG01000002">
    <property type="protein sequence ID" value="GGI05578.1"/>
    <property type="molecule type" value="Genomic_DNA"/>
</dbReference>
<protein>
    <submittedName>
        <fullName evidence="3">SGNH hydrolase</fullName>
    </submittedName>
</protein>
<gene>
    <name evidence="3" type="ORF">GCM10007368_06870</name>
</gene>
<organism evidence="3 4">
    <name type="scientific">Isoptericola cucumis</name>
    <dbReference type="NCBI Taxonomy" id="1776856"/>
    <lineage>
        <taxon>Bacteria</taxon>
        <taxon>Bacillati</taxon>
        <taxon>Actinomycetota</taxon>
        <taxon>Actinomycetes</taxon>
        <taxon>Micrococcales</taxon>
        <taxon>Promicromonosporaceae</taxon>
        <taxon>Isoptericola</taxon>
    </lineage>
</organism>
<evidence type="ECO:0000259" key="2">
    <source>
        <dbReference type="Pfam" id="PF13472"/>
    </source>
</evidence>
<dbReference type="RefSeq" id="WP_308808195.1">
    <property type="nucleotide sequence ID" value="NZ_BMDG01000002.1"/>
</dbReference>
<feature type="region of interest" description="Disordered" evidence="1">
    <location>
        <begin position="273"/>
        <end position="305"/>
    </location>
</feature>
<dbReference type="Proteomes" id="UP000632535">
    <property type="component" value="Unassembled WGS sequence"/>
</dbReference>
<dbReference type="SUPFAM" id="SSF52266">
    <property type="entry name" value="SGNH hydrolase"/>
    <property type="match status" value="1"/>
</dbReference>
<feature type="compositionally biased region" description="Low complexity" evidence="1">
    <location>
        <begin position="287"/>
        <end position="298"/>
    </location>
</feature>
<keyword evidence="4" id="KW-1185">Reference proteome</keyword>
<dbReference type="PANTHER" id="PTHR43784">
    <property type="entry name" value="GDSL-LIKE LIPASE/ACYLHYDROLASE, PUTATIVE (AFU_ORTHOLOGUE AFUA_2G00820)-RELATED"/>
    <property type="match status" value="1"/>
</dbReference>
<sequence>MTSEPIDSLRTDSPATEAAVGGAPRWSRYVAVGDSFTEGLWDPYPFADGSPAPAGTESDAKQRGWADRLADALSARRAAAGQAPLEYANLAIRGRLLRQVLAEQVDVALEAGPDLVSVVGGGNDILRPQADVDVLSAHLEQSVSAIRATGADVLLGTGFKAGAGLSWTRGRVGQYNANIWSIARKHGAHVLDLWGLNPLFDLRMWSDDRIHLTPEGHRRVADAALVGLGLSPDDAAYAAQLDPLPPQAFVERARANAQWARTHVVPWVQRRIKHTSSGDGREPKWPTPTAAWPAPDAEAVQESAR</sequence>
<dbReference type="InterPro" id="IPR036514">
    <property type="entry name" value="SGNH_hydro_sf"/>
</dbReference>
<proteinExistence type="predicted"/>
<feature type="domain" description="SGNH hydrolase-type esterase" evidence="2">
    <location>
        <begin position="31"/>
        <end position="219"/>
    </location>
</feature>
<accession>A0ABQ2B4V6</accession>
<evidence type="ECO:0000256" key="1">
    <source>
        <dbReference type="SAM" id="MobiDB-lite"/>
    </source>
</evidence>
<dbReference type="CDD" id="cd01832">
    <property type="entry name" value="SGNH_hydrolase_like_1"/>
    <property type="match status" value="1"/>
</dbReference>
<dbReference type="Pfam" id="PF13472">
    <property type="entry name" value="Lipase_GDSL_2"/>
    <property type="match status" value="1"/>
</dbReference>
<reference evidence="4" key="1">
    <citation type="journal article" date="2019" name="Int. J. Syst. Evol. Microbiol.">
        <title>The Global Catalogue of Microorganisms (GCM) 10K type strain sequencing project: providing services to taxonomists for standard genome sequencing and annotation.</title>
        <authorList>
            <consortium name="The Broad Institute Genomics Platform"/>
            <consortium name="The Broad Institute Genome Sequencing Center for Infectious Disease"/>
            <person name="Wu L."/>
            <person name="Ma J."/>
        </authorList>
    </citation>
    <scope>NUCLEOTIDE SEQUENCE [LARGE SCALE GENOMIC DNA]</scope>
    <source>
        <strain evidence="4">CCM 8653</strain>
    </source>
</reference>
<evidence type="ECO:0000313" key="4">
    <source>
        <dbReference type="Proteomes" id="UP000632535"/>
    </source>
</evidence>
<evidence type="ECO:0000313" key="3">
    <source>
        <dbReference type="EMBL" id="GGI05578.1"/>
    </source>
</evidence>
<dbReference type="InterPro" id="IPR013830">
    <property type="entry name" value="SGNH_hydro"/>
</dbReference>
<name>A0ABQ2B4V6_9MICO</name>
<comment type="caution">
    <text evidence="3">The sequence shown here is derived from an EMBL/GenBank/DDBJ whole genome shotgun (WGS) entry which is preliminary data.</text>
</comment>
<feature type="region of interest" description="Disordered" evidence="1">
    <location>
        <begin position="1"/>
        <end position="20"/>
    </location>
</feature>